<gene>
    <name evidence="1" type="ORF">HPB50_000417</name>
</gene>
<evidence type="ECO:0000313" key="2">
    <source>
        <dbReference type="Proteomes" id="UP000821845"/>
    </source>
</evidence>
<evidence type="ECO:0000313" key="1">
    <source>
        <dbReference type="EMBL" id="KAH6923332.1"/>
    </source>
</evidence>
<organism evidence="1 2">
    <name type="scientific">Hyalomma asiaticum</name>
    <name type="common">Tick</name>
    <dbReference type="NCBI Taxonomy" id="266040"/>
    <lineage>
        <taxon>Eukaryota</taxon>
        <taxon>Metazoa</taxon>
        <taxon>Ecdysozoa</taxon>
        <taxon>Arthropoda</taxon>
        <taxon>Chelicerata</taxon>
        <taxon>Arachnida</taxon>
        <taxon>Acari</taxon>
        <taxon>Parasitiformes</taxon>
        <taxon>Ixodida</taxon>
        <taxon>Ixodoidea</taxon>
        <taxon>Ixodidae</taxon>
        <taxon>Hyalomminae</taxon>
        <taxon>Hyalomma</taxon>
    </lineage>
</organism>
<protein>
    <submittedName>
        <fullName evidence="1">Uncharacterized protein</fullName>
    </submittedName>
</protein>
<comment type="caution">
    <text evidence="1">The sequence shown here is derived from an EMBL/GenBank/DDBJ whole genome shotgun (WGS) entry which is preliminary data.</text>
</comment>
<proteinExistence type="predicted"/>
<dbReference type="Proteomes" id="UP000821845">
    <property type="component" value="Chromosome 8"/>
</dbReference>
<reference evidence="1" key="1">
    <citation type="submission" date="2020-05" db="EMBL/GenBank/DDBJ databases">
        <title>Large-scale comparative analyses of tick genomes elucidate their genetic diversity and vector capacities.</title>
        <authorList>
            <person name="Jia N."/>
            <person name="Wang J."/>
            <person name="Shi W."/>
            <person name="Du L."/>
            <person name="Sun Y."/>
            <person name="Zhan W."/>
            <person name="Jiang J."/>
            <person name="Wang Q."/>
            <person name="Zhang B."/>
            <person name="Ji P."/>
            <person name="Sakyi L.B."/>
            <person name="Cui X."/>
            <person name="Yuan T."/>
            <person name="Jiang B."/>
            <person name="Yang W."/>
            <person name="Lam T.T.-Y."/>
            <person name="Chang Q."/>
            <person name="Ding S."/>
            <person name="Wang X."/>
            <person name="Zhu J."/>
            <person name="Ruan X."/>
            <person name="Zhao L."/>
            <person name="Wei J."/>
            <person name="Que T."/>
            <person name="Du C."/>
            <person name="Cheng J."/>
            <person name="Dai P."/>
            <person name="Han X."/>
            <person name="Huang E."/>
            <person name="Gao Y."/>
            <person name="Liu J."/>
            <person name="Shao H."/>
            <person name="Ye R."/>
            <person name="Li L."/>
            <person name="Wei W."/>
            <person name="Wang X."/>
            <person name="Wang C."/>
            <person name="Yang T."/>
            <person name="Huo Q."/>
            <person name="Li W."/>
            <person name="Guo W."/>
            <person name="Chen H."/>
            <person name="Zhou L."/>
            <person name="Ni X."/>
            <person name="Tian J."/>
            <person name="Zhou Y."/>
            <person name="Sheng Y."/>
            <person name="Liu T."/>
            <person name="Pan Y."/>
            <person name="Xia L."/>
            <person name="Li J."/>
            <person name="Zhao F."/>
            <person name="Cao W."/>
        </authorList>
    </citation>
    <scope>NUCLEOTIDE SEQUENCE</scope>
    <source>
        <strain evidence="1">Hyas-2018</strain>
    </source>
</reference>
<name>A0ACB7RR09_HYAAI</name>
<dbReference type="EMBL" id="CM023488">
    <property type="protein sequence ID" value="KAH6923332.1"/>
    <property type="molecule type" value="Genomic_DNA"/>
</dbReference>
<accession>A0ACB7RR09</accession>
<sequence length="462" mass="51907">MQRQSASLVRPWILALAVACAIYPDYARGQFLKRFRSCTLPHERRAWMWQRTEQYCRAGRTLEYRRRSQPCVCQTGYYRDEETNNCYDARRCGQCDSSKHERFNSCTNDCEPVCGKQVIQQCDKPCVPGCECKKGYIRKYKKGPCVPIQTCPPKCPAYMTFEMERERCPRICNMAREDGCSETNEGPGCACKKGFVLRAPFGTVRTRVWCIHESMCTFPDEVKGPARNQVRKGGQSFKTNGAATNDRFWAPSRGRHGLQEPVPKRYDDDLFFDGKGFPPLGNLANKGGQGSELGQTKLGLDDGEISQGKVALGNDKTWRWERGQRAYQGSLPQKIDDDLFQDNKGYPPLGGLVQKKDQEFNFGQEGLASKAAEGVTVPELLARTVHGDGTTALEARKVPRLKKVTKTCILVQISFLISDTEDINLSKALNLAKEKWDSAVAITTAMWAIQKANINSSFKGLL</sequence>
<keyword evidence="2" id="KW-1185">Reference proteome</keyword>